<feature type="transmembrane region" description="Helical" evidence="13">
    <location>
        <begin position="472"/>
        <end position="493"/>
    </location>
</feature>
<keyword evidence="16" id="KW-1185">Reference proteome</keyword>
<dbReference type="FunFam" id="3.40.50.300:FF:000483">
    <property type="entry name" value="Sensor histidine kinase KdpD"/>
    <property type="match status" value="1"/>
</dbReference>
<dbReference type="GO" id="GO:0005886">
    <property type="term" value="C:plasma membrane"/>
    <property type="evidence" value="ECO:0007669"/>
    <property type="project" value="TreeGrafter"/>
</dbReference>
<dbReference type="CDD" id="cd00075">
    <property type="entry name" value="HATPase"/>
    <property type="match status" value="1"/>
</dbReference>
<dbReference type="InterPro" id="IPR014729">
    <property type="entry name" value="Rossmann-like_a/b/a_fold"/>
</dbReference>
<dbReference type="RefSeq" id="WP_132084451.1">
    <property type="nucleotide sequence ID" value="NZ_SLUK01000005.1"/>
</dbReference>
<evidence type="ECO:0000256" key="5">
    <source>
        <dbReference type="ARBA" id="ARBA00022679"/>
    </source>
</evidence>
<dbReference type="PRINTS" id="PR00344">
    <property type="entry name" value="BCTRLSENSOR"/>
</dbReference>
<dbReference type="GO" id="GO:0000155">
    <property type="term" value="F:phosphorelay sensor kinase activity"/>
    <property type="evidence" value="ECO:0007669"/>
    <property type="project" value="InterPro"/>
</dbReference>
<comment type="catalytic activity">
    <reaction evidence="1">
        <text>ATP + protein L-histidine = ADP + protein N-phospho-L-histidine.</text>
        <dbReference type="EC" id="2.7.13.3"/>
    </reaction>
</comment>
<dbReference type="SUPFAM" id="SSF52540">
    <property type="entry name" value="P-loop containing nucleoside triphosphate hydrolases"/>
    <property type="match status" value="1"/>
</dbReference>
<dbReference type="SUPFAM" id="SSF55874">
    <property type="entry name" value="ATPase domain of HSP90 chaperone/DNA topoisomerase II/histidine kinase"/>
    <property type="match status" value="1"/>
</dbReference>
<dbReference type="GO" id="GO:0005737">
    <property type="term" value="C:cytoplasm"/>
    <property type="evidence" value="ECO:0007669"/>
    <property type="project" value="UniProtKB-ARBA"/>
</dbReference>
<comment type="subcellular location">
    <subcellularLocation>
        <location evidence="2">Membrane</location>
        <topology evidence="2">Multi-pass membrane protein</topology>
    </subcellularLocation>
</comment>
<evidence type="ECO:0000256" key="2">
    <source>
        <dbReference type="ARBA" id="ARBA00004141"/>
    </source>
</evidence>
<keyword evidence="9" id="KW-0067">ATP-binding</keyword>
<dbReference type="InterPro" id="IPR029016">
    <property type="entry name" value="GAF-like_dom_sf"/>
</dbReference>
<dbReference type="Pfam" id="PF02702">
    <property type="entry name" value="KdpD"/>
    <property type="match status" value="1"/>
</dbReference>
<dbReference type="InterPro" id="IPR038318">
    <property type="entry name" value="KdpD_sf"/>
</dbReference>
<dbReference type="Gene3D" id="1.10.287.130">
    <property type="match status" value="1"/>
</dbReference>
<dbReference type="SMART" id="SM00388">
    <property type="entry name" value="HisKA"/>
    <property type="match status" value="1"/>
</dbReference>
<dbReference type="Gene3D" id="3.40.50.620">
    <property type="entry name" value="HUPs"/>
    <property type="match status" value="1"/>
</dbReference>
<evidence type="ECO:0000256" key="8">
    <source>
        <dbReference type="ARBA" id="ARBA00022777"/>
    </source>
</evidence>
<dbReference type="Gene3D" id="3.30.565.10">
    <property type="entry name" value="Histidine kinase-like ATPase, C-terminal domain"/>
    <property type="match status" value="1"/>
</dbReference>
<reference evidence="15 16" key="1">
    <citation type="submission" date="2019-03" db="EMBL/GenBank/DDBJ databases">
        <title>Genomic Encyclopedia of Type Strains, Phase IV (KMG-IV): sequencing the most valuable type-strain genomes for metagenomic binning, comparative biology and taxonomic classification.</title>
        <authorList>
            <person name="Goeker M."/>
        </authorList>
    </citation>
    <scope>NUCLEOTIDE SEQUENCE [LARGE SCALE GENOMIC DNA]</scope>
    <source>
        <strain evidence="15 16">DSM 100433</strain>
    </source>
</reference>
<keyword evidence="11" id="KW-0902">Two-component regulatory system</keyword>
<dbReference type="InterPro" id="IPR005467">
    <property type="entry name" value="His_kinase_dom"/>
</dbReference>
<feature type="transmembrane region" description="Helical" evidence="13">
    <location>
        <begin position="443"/>
        <end position="460"/>
    </location>
</feature>
<dbReference type="PANTHER" id="PTHR45569:SF1">
    <property type="entry name" value="SENSOR PROTEIN KDPD"/>
    <property type="match status" value="1"/>
</dbReference>
<dbReference type="InterPro" id="IPR036097">
    <property type="entry name" value="HisK_dim/P_sf"/>
</dbReference>
<keyword evidence="8 15" id="KW-0418">Kinase</keyword>
<dbReference type="InterPro" id="IPR003852">
    <property type="entry name" value="Sig_transdc_His_kinase_KdpD_N"/>
</dbReference>
<name>A0A9X8UK61_9FIRM</name>
<evidence type="ECO:0000313" key="15">
    <source>
        <dbReference type="EMBL" id="TCL43446.1"/>
    </source>
</evidence>
<dbReference type="InterPro" id="IPR036890">
    <property type="entry name" value="HATPase_C_sf"/>
</dbReference>
<evidence type="ECO:0000256" key="10">
    <source>
        <dbReference type="ARBA" id="ARBA00022989"/>
    </source>
</evidence>
<dbReference type="Gene3D" id="3.40.50.300">
    <property type="entry name" value="P-loop containing nucleotide triphosphate hydrolases"/>
    <property type="match status" value="1"/>
</dbReference>
<dbReference type="InterPro" id="IPR027417">
    <property type="entry name" value="P-loop_NTPase"/>
</dbReference>
<evidence type="ECO:0000256" key="11">
    <source>
        <dbReference type="ARBA" id="ARBA00023012"/>
    </source>
</evidence>
<dbReference type="Pfam" id="PF02518">
    <property type="entry name" value="HATPase_c"/>
    <property type="match status" value="1"/>
</dbReference>
<dbReference type="EMBL" id="SLUK01000005">
    <property type="protein sequence ID" value="TCL43446.1"/>
    <property type="molecule type" value="Genomic_DNA"/>
</dbReference>
<dbReference type="Gene3D" id="3.30.450.40">
    <property type="match status" value="1"/>
</dbReference>
<feature type="transmembrane region" description="Helical" evidence="13">
    <location>
        <begin position="420"/>
        <end position="438"/>
    </location>
</feature>
<evidence type="ECO:0000256" key="12">
    <source>
        <dbReference type="ARBA" id="ARBA00023136"/>
    </source>
</evidence>
<dbReference type="SUPFAM" id="SSF47384">
    <property type="entry name" value="Homodimeric domain of signal transducing histidine kinase"/>
    <property type="match status" value="1"/>
</dbReference>
<keyword evidence="4" id="KW-0597">Phosphoprotein</keyword>
<evidence type="ECO:0000313" key="16">
    <source>
        <dbReference type="Proteomes" id="UP000294682"/>
    </source>
</evidence>
<dbReference type="InterPro" id="IPR052023">
    <property type="entry name" value="Histidine_kinase_KdpD"/>
</dbReference>
<protein>
    <recommendedName>
        <fullName evidence="3">histidine kinase</fullName>
        <ecNumber evidence="3">2.7.13.3</ecNumber>
    </recommendedName>
</protein>
<dbReference type="SUPFAM" id="SSF52402">
    <property type="entry name" value="Adenine nucleotide alpha hydrolases-like"/>
    <property type="match status" value="1"/>
</dbReference>
<keyword evidence="10 13" id="KW-1133">Transmembrane helix</keyword>
<keyword evidence="5" id="KW-0808">Transferase</keyword>
<dbReference type="InterPro" id="IPR003594">
    <property type="entry name" value="HATPase_dom"/>
</dbReference>
<evidence type="ECO:0000256" key="7">
    <source>
        <dbReference type="ARBA" id="ARBA00022741"/>
    </source>
</evidence>
<comment type="caution">
    <text evidence="15">The sequence shown here is derived from an EMBL/GenBank/DDBJ whole genome shotgun (WGS) entry which is preliminary data.</text>
</comment>
<evidence type="ECO:0000256" key="9">
    <source>
        <dbReference type="ARBA" id="ARBA00022840"/>
    </source>
</evidence>
<keyword evidence="12 13" id="KW-0472">Membrane</keyword>
<dbReference type="Pfam" id="PF00512">
    <property type="entry name" value="HisKA"/>
    <property type="match status" value="1"/>
</dbReference>
<evidence type="ECO:0000256" key="1">
    <source>
        <dbReference type="ARBA" id="ARBA00000085"/>
    </source>
</evidence>
<evidence type="ECO:0000256" key="4">
    <source>
        <dbReference type="ARBA" id="ARBA00022553"/>
    </source>
</evidence>
<dbReference type="Proteomes" id="UP000294682">
    <property type="component" value="Unassembled WGS sequence"/>
</dbReference>
<dbReference type="AlphaFoldDB" id="A0A9X8UK61"/>
<dbReference type="Pfam" id="PF13493">
    <property type="entry name" value="DUF4118"/>
    <property type="match status" value="1"/>
</dbReference>
<dbReference type="InterPro" id="IPR025201">
    <property type="entry name" value="KdpD_TM"/>
</dbReference>
<dbReference type="CDD" id="cd00082">
    <property type="entry name" value="HisKA"/>
    <property type="match status" value="1"/>
</dbReference>
<organism evidence="15 16">
    <name type="scientific">Harryflintia acetispora</name>
    <dbReference type="NCBI Taxonomy" id="1849041"/>
    <lineage>
        <taxon>Bacteria</taxon>
        <taxon>Bacillati</taxon>
        <taxon>Bacillota</taxon>
        <taxon>Clostridia</taxon>
        <taxon>Eubacteriales</taxon>
        <taxon>Oscillospiraceae</taxon>
        <taxon>Harryflintia</taxon>
    </lineage>
</organism>
<evidence type="ECO:0000256" key="13">
    <source>
        <dbReference type="SAM" id="Phobius"/>
    </source>
</evidence>
<dbReference type="Gene3D" id="1.20.120.620">
    <property type="entry name" value="Backbone structure of the membrane domain of e. Coli histidine kinase receptor kdpd"/>
    <property type="match status" value="1"/>
</dbReference>
<keyword evidence="6 13" id="KW-0812">Transmembrane</keyword>
<feature type="domain" description="Histidine kinase" evidence="14">
    <location>
        <begin position="673"/>
        <end position="890"/>
    </location>
</feature>
<proteinExistence type="predicted"/>
<sequence length="895" mass="98627">MREDRSSPEELLRQIKMEEGKKGRGSLKIFFGYAAGVGKTYAMLKAAHAEQKRGCDVVVGYVEAHARPQTAQLLQGLELLPTRRVAHGGITLREFDLDAAIKRRPQLILVDELAHTNAEGCRHLKRYQDVNELLEQGIDVYTTVNVQHIESLNDLVASITGVTVKERIPDSVFDGADQVKLVDIEPKELIERLGEGKVYQKPQAERALYNFFTEQNLVALREIALRRTADRVNRMAERSGRRAGGFADEHILVCLSSSPTNPKIIRTAARMASAFHGNFTALFVETPDFPGMSEENRGRLRRNIHLAQQLGATIETAYGEDVAFQIAEFARLAGVSKIVLGRSSARRRLLPGRPSLTERITRISPSLDIYIIPDQNTPRYKPKRRPVQRPKNILLDLCKSLLALGISTAIGYLFDCLGFSEANIITVYILGVLVTAVITSHRAFSLVGSLISVLLFNFFFTEPRFTLSAYDAGYPATFLIMLAAAFLTSSLAARIKRQARQSAETAFRTKILFDTNRQLGSEQDADGIVSVTCNQLQKLLGKDVIFYSVGEEGLRAPQFFPAHPGIGPDAYTTGNERAVASWVYHNNKHAGATTNTLGDSKCLYLSVRVGTQVYGVVGLVIGGAPLDAFENSIVLSILGECALALKNERTTREREEAALLAKNEQLRANLLRSISHDLRTPLTSISGNAGILLSSEESIDKGKRRQLYADIYDDSLWLINLVENLLSVTRIEDGTMKLRLTTELLEEIIGEALQHTDRRRSEHDVQLKADGSLLLVKADARLIMQVVINLVDNAVKYTPPGSQIVIETKREGTMAVVTVRDNGGGISDEAKKHIFDMFYTAGAGAADSRRSLGLGLALCKSIVTAHGGNITVGDNQPHGAVFTFTLPMEEVKLHE</sequence>
<evidence type="ECO:0000259" key="14">
    <source>
        <dbReference type="PROSITE" id="PS50109"/>
    </source>
</evidence>
<evidence type="ECO:0000256" key="6">
    <source>
        <dbReference type="ARBA" id="ARBA00022692"/>
    </source>
</evidence>
<dbReference type="GO" id="GO:0005524">
    <property type="term" value="F:ATP binding"/>
    <property type="evidence" value="ECO:0007669"/>
    <property type="project" value="UniProtKB-KW"/>
</dbReference>
<dbReference type="SMART" id="SM00387">
    <property type="entry name" value="HATPase_c"/>
    <property type="match status" value="1"/>
</dbReference>
<accession>A0A9X8UK61</accession>
<keyword evidence="7" id="KW-0547">Nucleotide-binding</keyword>
<dbReference type="FunFam" id="3.30.565.10:FF:000006">
    <property type="entry name" value="Sensor histidine kinase WalK"/>
    <property type="match status" value="1"/>
</dbReference>
<dbReference type="CDD" id="cd01987">
    <property type="entry name" value="USP_KdpD-like"/>
    <property type="match status" value="1"/>
</dbReference>
<gene>
    <name evidence="15" type="ORF">EDD78_10576</name>
</gene>
<dbReference type="InterPro" id="IPR004358">
    <property type="entry name" value="Sig_transdc_His_kin-like_C"/>
</dbReference>
<dbReference type="PANTHER" id="PTHR45569">
    <property type="entry name" value="SENSOR PROTEIN KDPD"/>
    <property type="match status" value="1"/>
</dbReference>
<dbReference type="EC" id="2.7.13.3" evidence="3"/>
<dbReference type="InterPro" id="IPR003661">
    <property type="entry name" value="HisK_dim/P_dom"/>
</dbReference>
<dbReference type="PROSITE" id="PS50109">
    <property type="entry name" value="HIS_KIN"/>
    <property type="match status" value="1"/>
</dbReference>
<evidence type="ECO:0000256" key="3">
    <source>
        <dbReference type="ARBA" id="ARBA00012438"/>
    </source>
</evidence>